<comment type="function">
    <text evidence="5">May play the central regulatory role in sporulation. It may be an element of the effector pathway responsible for the activation of sporulation genes in response to nutritional stress. Spo0A may act in concert with spo0H (a sigma factor) to control the expression of some genes that are critical to the sporulation process.</text>
</comment>
<sequence length="480" mass="55839">MKILIADDERMVRLSFISMCEELFPGMHEFLEARNGKEMFSLGKEHQPELAFVDIRMPLMDGLTAIEELSGLCPRTQFIILSGYSDFSYAQKAIQLGARDYLLKPPSLDDIKKIFIQAEADRTQKTYEDNQVFFYETVAQFNTYCIFPRLDQDIAGSLSAYLFCVDYKEPEAQKQFYKELYKNIQQDLNPLIPLSCRYSLFHLPEGEICLIIKMPQSSRRPSDILQKISSAFGVPVTTFYLQGGSLEEIFHKITSAMDLFSLRIFCGYGGFLDEKILQTFSKKKQLLNLSETIENLQLAYQDRDIIQYEKLLQNPFSFSDPYLEKELDWEGVRKYLQHYFQLNGTVNDFTSLYHFLLLGKEDMYKTAPVNSAPNITEKVKQYVEEHYMEDIGINTISSIYGITPNYLSKIFHQKEGLRFMDYLTLVRISHARRLLTSSSTLSVNEIAEQVGYRGTRHFSKVFQKLTGQTPSDYRRYRPER</sequence>
<dbReference type="SMART" id="SM00448">
    <property type="entry name" value="REC"/>
    <property type="match status" value="1"/>
</dbReference>
<feature type="modified residue" description="4-aspartylphosphate" evidence="6">
    <location>
        <position position="54"/>
    </location>
</feature>
<dbReference type="EMBL" id="JBBMFP010000003">
    <property type="protein sequence ID" value="MEQ2430248.1"/>
    <property type="molecule type" value="Genomic_DNA"/>
</dbReference>
<evidence type="ECO:0000256" key="6">
    <source>
        <dbReference type="PROSITE-ProRule" id="PRU00169"/>
    </source>
</evidence>
<name>A0ABV1DKF8_9FIRM</name>
<protein>
    <recommendedName>
        <fullName evidence="1">Stage 0 sporulation protein A homolog</fullName>
    </recommendedName>
</protein>
<evidence type="ECO:0000259" key="8">
    <source>
        <dbReference type="PROSITE" id="PS50110"/>
    </source>
</evidence>
<reference evidence="9 10" key="1">
    <citation type="submission" date="2024-03" db="EMBL/GenBank/DDBJ databases">
        <title>Human intestinal bacterial collection.</title>
        <authorList>
            <person name="Pauvert C."/>
            <person name="Hitch T.C.A."/>
            <person name="Clavel T."/>
        </authorList>
    </citation>
    <scope>NUCLEOTIDE SEQUENCE [LARGE SCALE GENOMIC DNA]</scope>
    <source>
        <strain evidence="9 10">CLA-SR-H028</strain>
    </source>
</reference>
<comment type="caution">
    <text evidence="9">The sequence shown here is derived from an EMBL/GenBank/DDBJ whole genome shotgun (WGS) entry which is preliminary data.</text>
</comment>
<dbReference type="SMART" id="SM00342">
    <property type="entry name" value="HTH_ARAC"/>
    <property type="match status" value="1"/>
</dbReference>
<keyword evidence="2" id="KW-0805">Transcription regulation</keyword>
<dbReference type="Pfam" id="PF00072">
    <property type="entry name" value="Response_reg"/>
    <property type="match status" value="1"/>
</dbReference>
<dbReference type="Proteomes" id="UP001457898">
    <property type="component" value="Unassembled WGS sequence"/>
</dbReference>
<dbReference type="InterPro" id="IPR020449">
    <property type="entry name" value="Tscrpt_reg_AraC-type_HTH"/>
</dbReference>
<dbReference type="CDD" id="cd17536">
    <property type="entry name" value="REC_YesN-like"/>
    <property type="match status" value="1"/>
</dbReference>
<evidence type="ECO:0000256" key="2">
    <source>
        <dbReference type="ARBA" id="ARBA00023015"/>
    </source>
</evidence>
<dbReference type="InterPro" id="IPR001789">
    <property type="entry name" value="Sig_transdc_resp-reg_receiver"/>
</dbReference>
<evidence type="ECO:0000313" key="10">
    <source>
        <dbReference type="Proteomes" id="UP001457898"/>
    </source>
</evidence>
<evidence type="ECO:0000259" key="7">
    <source>
        <dbReference type="PROSITE" id="PS01124"/>
    </source>
</evidence>
<dbReference type="InterPro" id="IPR011006">
    <property type="entry name" value="CheY-like_superfamily"/>
</dbReference>
<dbReference type="InterPro" id="IPR009057">
    <property type="entry name" value="Homeodomain-like_sf"/>
</dbReference>
<evidence type="ECO:0000256" key="1">
    <source>
        <dbReference type="ARBA" id="ARBA00018672"/>
    </source>
</evidence>
<accession>A0ABV1DKF8</accession>
<dbReference type="Pfam" id="PF12833">
    <property type="entry name" value="HTH_18"/>
    <property type="match status" value="1"/>
</dbReference>
<evidence type="ECO:0000256" key="4">
    <source>
        <dbReference type="ARBA" id="ARBA00023163"/>
    </source>
</evidence>
<dbReference type="PRINTS" id="PR00032">
    <property type="entry name" value="HTHARAC"/>
</dbReference>
<dbReference type="PROSITE" id="PS50110">
    <property type="entry name" value="RESPONSE_REGULATORY"/>
    <property type="match status" value="1"/>
</dbReference>
<feature type="domain" description="Response regulatory" evidence="8">
    <location>
        <begin position="2"/>
        <end position="119"/>
    </location>
</feature>
<organism evidence="9 10">
    <name type="scientific">Blautia caccae</name>
    <dbReference type="NCBI Taxonomy" id="3133175"/>
    <lineage>
        <taxon>Bacteria</taxon>
        <taxon>Bacillati</taxon>
        <taxon>Bacillota</taxon>
        <taxon>Clostridia</taxon>
        <taxon>Lachnospirales</taxon>
        <taxon>Lachnospiraceae</taxon>
        <taxon>Blautia</taxon>
    </lineage>
</organism>
<dbReference type="SUPFAM" id="SSF52172">
    <property type="entry name" value="CheY-like"/>
    <property type="match status" value="1"/>
</dbReference>
<keyword evidence="6" id="KW-0597">Phosphoprotein</keyword>
<dbReference type="Gene3D" id="3.40.50.2300">
    <property type="match status" value="1"/>
</dbReference>
<proteinExistence type="predicted"/>
<gene>
    <name evidence="9" type="ORF">WMO65_04450</name>
</gene>
<feature type="domain" description="HTH araC/xylS-type" evidence="7">
    <location>
        <begin position="377"/>
        <end position="476"/>
    </location>
</feature>
<dbReference type="PANTHER" id="PTHR43280">
    <property type="entry name" value="ARAC-FAMILY TRANSCRIPTIONAL REGULATOR"/>
    <property type="match status" value="1"/>
</dbReference>
<evidence type="ECO:0000256" key="3">
    <source>
        <dbReference type="ARBA" id="ARBA00023125"/>
    </source>
</evidence>
<keyword evidence="3" id="KW-0238">DNA-binding</keyword>
<evidence type="ECO:0000313" key="9">
    <source>
        <dbReference type="EMBL" id="MEQ2430248.1"/>
    </source>
</evidence>
<dbReference type="InterPro" id="IPR018062">
    <property type="entry name" value="HTH_AraC-typ_CS"/>
</dbReference>
<dbReference type="SUPFAM" id="SSF46689">
    <property type="entry name" value="Homeodomain-like"/>
    <property type="match status" value="1"/>
</dbReference>
<dbReference type="Gene3D" id="1.10.10.60">
    <property type="entry name" value="Homeodomain-like"/>
    <property type="match status" value="2"/>
</dbReference>
<dbReference type="RefSeq" id="WP_187370590.1">
    <property type="nucleotide sequence ID" value="NZ_JBBMFP010000003.1"/>
</dbReference>
<dbReference type="PROSITE" id="PS01124">
    <property type="entry name" value="HTH_ARAC_FAMILY_2"/>
    <property type="match status" value="1"/>
</dbReference>
<dbReference type="InterPro" id="IPR018060">
    <property type="entry name" value="HTH_AraC"/>
</dbReference>
<evidence type="ECO:0000256" key="5">
    <source>
        <dbReference type="ARBA" id="ARBA00024867"/>
    </source>
</evidence>
<keyword evidence="10" id="KW-1185">Reference proteome</keyword>
<dbReference type="PROSITE" id="PS00041">
    <property type="entry name" value="HTH_ARAC_FAMILY_1"/>
    <property type="match status" value="1"/>
</dbReference>
<keyword evidence="4" id="KW-0804">Transcription</keyword>
<dbReference type="PANTHER" id="PTHR43280:SF2">
    <property type="entry name" value="HTH-TYPE TRANSCRIPTIONAL REGULATOR EXSA"/>
    <property type="match status" value="1"/>
</dbReference>